<dbReference type="OrthoDB" id="5615573at2"/>
<evidence type="ECO:0000313" key="2">
    <source>
        <dbReference type="Proteomes" id="UP000192342"/>
    </source>
</evidence>
<dbReference type="Proteomes" id="UP000192342">
    <property type="component" value="Unassembled WGS sequence"/>
</dbReference>
<accession>A0A1Y1SCN6</accession>
<keyword evidence="2" id="KW-1185">Reference proteome</keyword>
<name>A0A1Y1SCN6_9GAMM</name>
<proteinExistence type="predicted"/>
<dbReference type="STRING" id="1317117.ATO7_13913"/>
<evidence type="ECO:0000313" key="1">
    <source>
        <dbReference type="EMBL" id="ORE86398.1"/>
    </source>
</evidence>
<gene>
    <name evidence="1" type="ORF">ATO7_13913</name>
</gene>
<comment type="caution">
    <text evidence="1">The sequence shown here is derived from an EMBL/GenBank/DDBJ whole genome shotgun (WGS) entry which is preliminary data.</text>
</comment>
<dbReference type="PROSITE" id="PS51257">
    <property type="entry name" value="PROKAR_LIPOPROTEIN"/>
    <property type="match status" value="1"/>
</dbReference>
<organism evidence="1 2">
    <name type="scientific">Oceanococcus atlanticus</name>
    <dbReference type="NCBI Taxonomy" id="1317117"/>
    <lineage>
        <taxon>Bacteria</taxon>
        <taxon>Pseudomonadati</taxon>
        <taxon>Pseudomonadota</taxon>
        <taxon>Gammaproteobacteria</taxon>
        <taxon>Chromatiales</taxon>
        <taxon>Oceanococcaceae</taxon>
        <taxon>Oceanococcus</taxon>
    </lineage>
</organism>
<sequence>MNSTSKILFSSVVVAQALFISACDDSSSSSSGEPSVIDLGMPDELHLSLIDASTGAYYGYDTSSLILTDLNQEAASSQDSGVQKLEITDTSTIGQFLHWPDVYEDEGEDHLDMKYLLMLPEYVSGDTVDASVFSKLVHFHGDDLAAHTADEFENPEAGSNVEAAFARLNDHVADQNALYNEVAEALPAGQQLCRAFVDPYVALEHAHEHDHAKAEEEHGELMHFALTDSGRVYFYHEETEGLEEAQNFVKLDNVSSILDCERTTVARASDDGILIFVPDTQTIYLVDSHGSDYHQHSAWDIAALLPTGVRADLVAILGAGEAHDHDHDDHEH</sequence>
<dbReference type="EMBL" id="AQQV01000003">
    <property type="protein sequence ID" value="ORE86398.1"/>
    <property type="molecule type" value="Genomic_DNA"/>
</dbReference>
<dbReference type="AlphaFoldDB" id="A0A1Y1SCN6"/>
<evidence type="ECO:0008006" key="3">
    <source>
        <dbReference type="Google" id="ProtNLM"/>
    </source>
</evidence>
<dbReference type="RefSeq" id="WP_083562717.1">
    <property type="nucleotide sequence ID" value="NZ_AQQV01000003.1"/>
</dbReference>
<reference evidence="1 2" key="1">
    <citation type="submission" date="2013-04" db="EMBL/GenBank/DDBJ databases">
        <title>Oceanococcus atlanticus 22II-S10r2 Genome Sequencing.</title>
        <authorList>
            <person name="Lai Q."/>
            <person name="Li G."/>
            <person name="Shao Z."/>
        </authorList>
    </citation>
    <scope>NUCLEOTIDE SEQUENCE [LARGE SCALE GENOMIC DNA]</scope>
    <source>
        <strain evidence="1 2">22II-S10r2</strain>
    </source>
</reference>
<protein>
    <recommendedName>
        <fullName evidence="3">Lipoprotein</fullName>
    </recommendedName>
</protein>